<comment type="caution">
    <text evidence="2">The sequence shown here is derived from an EMBL/GenBank/DDBJ whole genome shotgun (WGS) entry which is preliminary data.</text>
</comment>
<name>A0A1E5TCR3_9FLAO</name>
<evidence type="ECO:0000313" key="2">
    <source>
        <dbReference type="EMBL" id="OEK09148.1"/>
    </source>
</evidence>
<protein>
    <submittedName>
        <fullName evidence="2">Uncharacterized protein</fullName>
    </submittedName>
</protein>
<accession>A0A1E5TCR3</accession>
<feature type="transmembrane region" description="Helical" evidence="1">
    <location>
        <begin position="20"/>
        <end position="39"/>
    </location>
</feature>
<keyword evidence="1" id="KW-1133">Transmembrane helix</keyword>
<proteinExistence type="predicted"/>
<dbReference type="STRING" id="1849968.A8C32_10465"/>
<organism evidence="2 3">
    <name type="scientific">Flavivirga aquatica</name>
    <dbReference type="NCBI Taxonomy" id="1849968"/>
    <lineage>
        <taxon>Bacteria</taxon>
        <taxon>Pseudomonadati</taxon>
        <taxon>Bacteroidota</taxon>
        <taxon>Flavobacteriia</taxon>
        <taxon>Flavobacteriales</taxon>
        <taxon>Flavobacteriaceae</taxon>
        <taxon>Flavivirga</taxon>
    </lineage>
</organism>
<evidence type="ECO:0000256" key="1">
    <source>
        <dbReference type="SAM" id="Phobius"/>
    </source>
</evidence>
<sequence length="117" mass="13474">MLLLKSFKMLKASSLVESVMAISIISIAALVACMVYLNVVKQNKTVDYYEAKHHVNILVEEMVKQQNYDNDVFIRKKYAIEKEVTVNKKDQTVFVVFTIRTGGKSYVINKLIPYYES</sequence>
<gene>
    <name evidence="2" type="ORF">A8C32_10465</name>
</gene>
<dbReference type="RefSeq" id="WP_069828585.1">
    <property type="nucleotide sequence ID" value="NZ_MDJD01000007.1"/>
</dbReference>
<evidence type="ECO:0000313" key="3">
    <source>
        <dbReference type="Proteomes" id="UP000095713"/>
    </source>
</evidence>
<dbReference type="AlphaFoldDB" id="A0A1E5TCR3"/>
<keyword evidence="1" id="KW-0472">Membrane</keyword>
<reference evidence="2 3" key="1">
    <citation type="submission" date="2016-05" db="EMBL/GenBank/DDBJ databases">
        <title>Draft Genome Sequence of Algibacter sp. Strain SK-16 Isolated from the Surface Water of Aburatsubo Inlet.</title>
        <authorList>
            <person name="Wong S.-K."/>
            <person name="Yoshizawa S."/>
            <person name="Nakajima Y."/>
            <person name="Ogura Y."/>
            <person name="Tetsuya H."/>
            <person name="Hamasaki K."/>
        </authorList>
    </citation>
    <scope>NUCLEOTIDE SEQUENCE [LARGE SCALE GENOMIC DNA]</scope>
    <source>
        <strain evidence="2 3">SK-16</strain>
    </source>
</reference>
<dbReference type="EMBL" id="MDJD01000007">
    <property type="protein sequence ID" value="OEK09148.1"/>
    <property type="molecule type" value="Genomic_DNA"/>
</dbReference>
<keyword evidence="1" id="KW-0812">Transmembrane</keyword>
<dbReference type="OrthoDB" id="1448981at2"/>
<dbReference type="PROSITE" id="PS51257">
    <property type="entry name" value="PROKAR_LIPOPROTEIN"/>
    <property type="match status" value="1"/>
</dbReference>
<dbReference type="Proteomes" id="UP000095713">
    <property type="component" value="Unassembled WGS sequence"/>
</dbReference>
<keyword evidence="3" id="KW-1185">Reference proteome</keyword>